<dbReference type="InterPro" id="IPR000845">
    <property type="entry name" value="Nucleoside_phosphorylase_d"/>
</dbReference>
<dbReference type="SUPFAM" id="SSF53167">
    <property type="entry name" value="Purine and uridine phosphorylases"/>
    <property type="match status" value="1"/>
</dbReference>
<evidence type="ECO:0000256" key="1">
    <source>
        <dbReference type="ARBA" id="ARBA00022737"/>
    </source>
</evidence>
<evidence type="ECO:0000259" key="3">
    <source>
        <dbReference type="Pfam" id="PF24883"/>
    </source>
</evidence>
<protein>
    <submittedName>
        <fullName evidence="4">Uncharacterized protein</fullName>
    </submittedName>
</protein>
<dbReference type="GO" id="GO:0003824">
    <property type="term" value="F:catalytic activity"/>
    <property type="evidence" value="ECO:0007669"/>
    <property type="project" value="InterPro"/>
</dbReference>
<sequence length="953" mass="107108">MSTARPRSRDEYTIGIICALGTERTAVQAILDDIHNILPPSEGDKSLYLLGSIGTLHVVVACLPAGYVGKVEAATLAGSVAQSYRCLEFVLMVGVGGGVPLHGIRLGDVAVSVPTDGYPGLVEWDLGREGQTFQRTGAHKPPSRIALNAVQSLRSGHDFGQSHLLRHIQQAAMRHPHLDGRYTRPPDQSTDIVFESSYTHRAGNDCRDCDPTLVISQRRDPNKQPSVFYGNIASGDKVMKEATQRDSIALRDKIICFEMEAAGLATRFEYLIIRGICDYSDSHKHKDWQPWAAMVAAAYAKELLRAHQELQPRPSSIPAHVLQTNVHLLQLGHDLLPGQRAHESIRLHADTNRTHVKNLQGHNGLARAFHPVASPSVHVPDDHVFLTSLTYPGLKTREKAINPHAPDTCGWILSHPVFLDWLTSPGMLWLNGKPGSGKSTMIKYLTDQSGRWLSTSHGDGCFLLRHFLNAGGSQLHKSFSGLLRSLLYQLARFDQTLHDAFISRCQKRYLDEGCSSETWEWQQNDLKSDVEYLLNIATTHHKIYIFIDALDECEKESSGRAIHKYLVDLCEQYSTAGGSLSVMISCRPFPAIMWPHTRSITVDECNGDDIDKAITSYLGPQRLSMAQDIEQRIRERASGVFQWVMLVIERLVEMDDSGAGIRAMIEEIMQCPDELHGFYDSLLRRTTRAEAEQALLLMQWVCFAERSLTIDDLRVALVMDETSSHGQTVEASITANDGCADPTHMEKRMRALSKGLLEIKYDGRHYNVQFIHQTALEYMKEGGITYLTNIQHGQQGSSINNAISAHYRLMQSCLRYMCINEIRTLANRDGDNGEHLDQYPFLYYAIDSWPAHARGWIYSGMSCSELVHNLGRNNSQILRTWRSLHDRCWLLRVGVRSRGWLEYPEDIDLLQVAVEEDLVPVLQTIFTLSPDMCKFHLRFSGPPPSIFVMFMFG</sequence>
<dbReference type="Pfam" id="PF01048">
    <property type="entry name" value="PNP_UDP_1"/>
    <property type="match status" value="1"/>
</dbReference>
<dbReference type="SUPFAM" id="SSF52540">
    <property type="entry name" value="P-loop containing nucleoside triphosphate hydrolases"/>
    <property type="match status" value="1"/>
</dbReference>
<feature type="domain" description="Nephrocystin 3-like N-terminal" evidence="3">
    <location>
        <begin position="407"/>
        <end position="587"/>
    </location>
</feature>
<dbReference type="InterPro" id="IPR056884">
    <property type="entry name" value="NPHP3-like_N"/>
</dbReference>
<dbReference type="Pfam" id="PF24883">
    <property type="entry name" value="NPHP3_N"/>
    <property type="match status" value="1"/>
</dbReference>
<accession>A0A6A6G6F3</accession>
<dbReference type="GO" id="GO:0009116">
    <property type="term" value="P:nucleoside metabolic process"/>
    <property type="evidence" value="ECO:0007669"/>
    <property type="project" value="InterPro"/>
</dbReference>
<evidence type="ECO:0000313" key="4">
    <source>
        <dbReference type="EMBL" id="KAF2221118.1"/>
    </source>
</evidence>
<dbReference type="Gene3D" id="3.40.50.1580">
    <property type="entry name" value="Nucleoside phosphorylase domain"/>
    <property type="match status" value="1"/>
</dbReference>
<name>A0A6A6G6F3_9PEZI</name>
<evidence type="ECO:0000259" key="2">
    <source>
        <dbReference type="Pfam" id="PF01048"/>
    </source>
</evidence>
<dbReference type="OrthoDB" id="1577640at2759"/>
<gene>
    <name evidence="4" type="ORF">BDZ85DRAFT_24368</name>
</gene>
<evidence type="ECO:0000313" key="5">
    <source>
        <dbReference type="Proteomes" id="UP000799538"/>
    </source>
</evidence>
<keyword evidence="5" id="KW-1185">Reference proteome</keyword>
<dbReference type="Gene3D" id="3.40.50.300">
    <property type="entry name" value="P-loop containing nucleotide triphosphate hydrolases"/>
    <property type="match status" value="1"/>
</dbReference>
<dbReference type="PANTHER" id="PTHR46082">
    <property type="entry name" value="ATP/GTP-BINDING PROTEIN-RELATED"/>
    <property type="match status" value="1"/>
</dbReference>
<dbReference type="AlphaFoldDB" id="A0A6A6G6F3"/>
<dbReference type="InterPro" id="IPR027417">
    <property type="entry name" value="P-loop_NTPase"/>
</dbReference>
<organism evidence="4 5">
    <name type="scientific">Elsinoe ampelina</name>
    <dbReference type="NCBI Taxonomy" id="302913"/>
    <lineage>
        <taxon>Eukaryota</taxon>
        <taxon>Fungi</taxon>
        <taxon>Dikarya</taxon>
        <taxon>Ascomycota</taxon>
        <taxon>Pezizomycotina</taxon>
        <taxon>Dothideomycetes</taxon>
        <taxon>Dothideomycetidae</taxon>
        <taxon>Myriangiales</taxon>
        <taxon>Elsinoaceae</taxon>
        <taxon>Elsinoe</taxon>
    </lineage>
</organism>
<dbReference type="InterPro" id="IPR035994">
    <property type="entry name" value="Nucleoside_phosphorylase_sf"/>
</dbReference>
<keyword evidence="1" id="KW-0677">Repeat</keyword>
<feature type="domain" description="Nucleoside phosphorylase" evidence="2">
    <location>
        <begin position="13"/>
        <end position="304"/>
    </location>
</feature>
<dbReference type="InterPro" id="IPR053137">
    <property type="entry name" value="NLR-like"/>
</dbReference>
<reference evidence="5" key="1">
    <citation type="journal article" date="2020" name="Stud. Mycol.">
        <title>101 Dothideomycetes genomes: A test case for predicting lifestyles and emergence of pathogens.</title>
        <authorList>
            <person name="Haridas S."/>
            <person name="Albert R."/>
            <person name="Binder M."/>
            <person name="Bloem J."/>
            <person name="LaButti K."/>
            <person name="Salamov A."/>
            <person name="Andreopoulos B."/>
            <person name="Baker S."/>
            <person name="Barry K."/>
            <person name="Bills G."/>
            <person name="Bluhm B."/>
            <person name="Cannon C."/>
            <person name="Castanera R."/>
            <person name="Culley D."/>
            <person name="Daum C."/>
            <person name="Ezra D."/>
            <person name="Gonzalez J."/>
            <person name="Henrissat B."/>
            <person name="Kuo A."/>
            <person name="Liang C."/>
            <person name="Lipzen A."/>
            <person name="Lutzoni F."/>
            <person name="Magnuson J."/>
            <person name="Mondo S."/>
            <person name="Nolan M."/>
            <person name="Ohm R."/>
            <person name="Pangilinan J."/>
            <person name="Park H.-J."/>
            <person name="Ramirez L."/>
            <person name="Alfaro M."/>
            <person name="Sun H."/>
            <person name="Tritt A."/>
            <person name="Yoshinaga Y."/>
            <person name="Zwiers L.-H."/>
            <person name="Turgeon B."/>
            <person name="Goodwin S."/>
            <person name="Spatafora J."/>
            <person name="Crous P."/>
            <person name="Grigoriev I."/>
        </authorList>
    </citation>
    <scope>NUCLEOTIDE SEQUENCE [LARGE SCALE GENOMIC DNA]</scope>
    <source>
        <strain evidence="5">CECT 20119</strain>
    </source>
</reference>
<dbReference type="Proteomes" id="UP000799538">
    <property type="component" value="Unassembled WGS sequence"/>
</dbReference>
<proteinExistence type="predicted"/>
<dbReference type="PANTHER" id="PTHR46082:SF6">
    <property type="entry name" value="AAA+ ATPASE DOMAIN-CONTAINING PROTEIN-RELATED"/>
    <property type="match status" value="1"/>
</dbReference>
<dbReference type="EMBL" id="ML992511">
    <property type="protein sequence ID" value="KAF2221118.1"/>
    <property type="molecule type" value="Genomic_DNA"/>
</dbReference>